<dbReference type="PANTHER" id="PTHR40763">
    <property type="entry name" value="MEMBRANE PROTEIN-RELATED"/>
    <property type="match status" value="1"/>
</dbReference>
<protein>
    <submittedName>
        <fullName evidence="3">DUF1707 domain-containing protein</fullName>
    </submittedName>
</protein>
<evidence type="ECO:0000313" key="3">
    <source>
        <dbReference type="EMBL" id="MTD15342.1"/>
    </source>
</evidence>
<keyword evidence="1" id="KW-1133">Transmembrane helix</keyword>
<keyword evidence="1" id="KW-0812">Transmembrane</keyword>
<evidence type="ECO:0000259" key="2">
    <source>
        <dbReference type="Pfam" id="PF08044"/>
    </source>
</evidence>
<dbReference type="RefSeq" id="WP_154769365.1">
    <property type="nucleotide sequence ID" value="NZ_WLYK01000006.1"/>
</dbReference>
<feature type="transmembrane region" description="Helical" evidence="1">
    <location>
        <begin position="94"/>
        <end position="115"/>
    </location>
</feature>
<dbReference type="Proteomes" id="UP000460221">
    <property type="component" value="Unassembled WGS sequence"/>
</dbReference>
<accession>A0A7K1FMG4</accession>
<keyword evidence="4" id="KW-1185">Reference proteome</keyword>
<evidence type="ECO:0000256" key="1">
    <source>
        <dbReference type="SAM" id="Phobius"/>
    </source>
</evidence>
<gene>
    <name evidence="3" type="ORF">GIS00_15470</name>
</gene>
<feature type="transmembrane region" description="Helical" evidence="1">
    <location>
        <begin position="121"/>
        <end position="141"/>
    </location>
</feature>
<sequence length="143" mass="15714">MTDQQDLRISDADRKLAADRLRAAVDEGRLDLFEYDSRLNRAYTSRTYGELDAVMADLPLAAPVVPAPRPADPAPVTVTRPRPARAGMPTALRVLWIIWGAIMAVNLVVWVLVSLGSGFTYFWPMWLLVPGAILAAVTAGVRR</sequence>
<dbReference type="InterPro" id="IPR012551">
    <property type="entry name" value="DUF1707_SHOCT-like"/>
</dbReference>
<keyword evidence="1" id="KW-0472">Membrane</keyword>
<proteinExistence type="predicted"/>
<reference evidence="3 4" key="1">
    <citation type="submission" date="2019-11" db="EMBL/GenBank/DDBJ databases">
        <authorList>
            <person name="Jiang L.-Q."/>
        </authorList>
    </citation>
    <scope>NUCLEOTIDE SEQUENCE [LARGE SCALE GENOMIC DNA]</scope>
    <source>
        <strain evidence="3 4">YIM 132087</strain>
    </source>
</reference>
<organism evidence="3 4">
    <name type="scientific">Nakamurella alba</name>
    <dbReference type="NCBI Taxonomy" id="2665158"/>
    <lineage>
        <taxon>Bacteria</taxon>
        <taxon>Bacillati</taxon>
        <taxon>Actinomycetota</taxon>
        <taxon>Actinomycetes</taxon>
        <taxon>Nakamurellales</taxon>
        <taxon>Nakamurellaceae</taxon>
        <taxon>Nakamurella</taxon>
    </lineage>
</organism>
<evidence type="ECO:0000313" key="4">
    <source>
        <dbReference type="Proteomes" id="UP000460221"/>
    </source>
</evidence>
<name>A0A7K1FMG4_9ACTN</name>
<dbReference type="PANTHER" id="PTHR40763:SF4">
    <property type="entry name" value="DUF1707 DOMAIN-CONTAINING PROTEIN"/>
    <property type="match status" value="1"/>
</dbReference>
<dbReference type="EMBL" id="WLYK01000006">
    <property type="protein sequence ID" value="MTD15342.1"/>
    <property type="molecule type" value="Genomic_DNA"/>
</dbReference>
<comment type="caution">
    <text evidence="3">The sequence shown here is derived from an EMBL/GenBank/DDBJ whole genome shotgun (WGS) entry which is preliminary data.</text>
</comment>
<dbReference type="AlphaFoldDB" id="A0A7K1FMG4"/>
<feature type="domain" description="DUF1707" evidence="2">
    <location>
        <begin position="7"/>
        <end position="59"/>
    </location>
</feature>
<dbReference type="Pfam" id="PF08044">
    <property type="entry name" value="DUF1707"/>
    <property type="match status" value="1"/>
</dbReference>